<gene>
    <name evidence="1" type="ORF">Esi_0033_0090</name>
</gene>
<dbReference type="EMBL" id="FN648520">
    <property type="protein sequence ID" value="CBJ26452.1"/>
    <property type="molecule type" value="Genomic_DNA"/>
</dbReference>
<sequence length="139" mass="14916">MSSNGEQSAGVAAPTLPTKRTVRQLLETRNTLNKMEIGQGVLLTADVTGAELVVIRGCFEGKVTAQCIDIEQGAEVRGTIECEAARVNGKFDGVFMSSHSLHLASHANVSGRIIYRRLKVAKGAQLYGLSEYRSPVLAK</sequence>
<dbReference type="AlphaFoldDB" id="D7FXL1"/>
<proteinExistence type="predicted"/>
<evidence type="ECO:0008006" key="3">
    <source>
        <dbReference type="Google" id="ProtNLM"/>
    </source>
</evidence>
<dbReference type="InterPro" id="IPR007607">
    <property type="entry name" value="BacA/B"/>
</dbReference>
<dbReference type="PANTHER" id="PTHR35024">
    <property type="entry name" value="HYPOTHETICAL CYTOSOLIC PROTEIN"/>
    <property type="match status" value="1"/>
</dbReference>
<keyword evidence="2" id="KW-1185">Reference proteome</keyword>
<dbReference type="PANTHER" id="PTHR35024:SF4">
    <property type="entry name" value="POLYMER-FORMING CYTOSKELETAL PROTEIN"/>
    <property type="match status" value="1"/>
</dbReference>
<name>D7FXL1_ECTSI</name>
<accession>D7FXL1</accession>
<dbReference type="Proteomes" id="UP000002630">
    <property type="component" value="Linkage Group LG07"/>
</dbReference>
<dbReference type="EMBL" id="FN649732">
    <property type="protein sequence ID" value="CBJ26452.1"/>
    <property type="molecule type" value="Genomic_DNA"/>
</dbReference>
<evidence type="ECO:0000313" key="2">
    <source>
        <dbReference type="Proteomes" id="UP000002630"/>
    </source>
</evidence>
<evidence type="ECO:0000313" key="1">
    <source>
        <dbReference type="EMBL" id="CBJ26452.1"/>
    </source>
</evidence>
<reference evidence="1 2" key="1">
    <citation type="journal article" date="2010" name="Nature">
        <title>The Ectocarpus genome and the independent evolution of multicellularity in brown algae.</title>
        <authorList>
            <person name="Cock J.M."/>
            <person name="Sterck L."/>
            <person name="Rouze P."/>
            <person name="Scornet D."/>
            <person name="Allen A.E."/>
            <person name="Amoutzias G."/>
            <person name="Anthouard V."/>
            <person name="Artiguenave F."/>
            <person name="Aury J.M."/>
            <person name="Badger J.H."/>
            <person name="Beszteri B."/>
            <person name="Billiau K."/>
            <person name="Bonnet E."/>
            <person name="Bothwell J.H."/>
            <person name="Bowler C."/>
            <person name="Boyen C."/>
            <person name="Brownlee C."/>
            <person name="Carrano C.J."/>
            <person name="Charrier B."/>
            <person name="Cho G.Y."/>
            <person name="Coelho S.M."/>
            <person name="Collen J."/>
            <person name="Corre E."/>
            <person name="Da Silva C."/>
            <person name="Delage L."/>
            <person name="Delaroque N."/>
            <person name="Dittami S.M."/>
            <person name="Doulbeau S."/>
            <person name="Elias M."/>
            <person name="Farnham G."/>
            <person name="Gachon C.M."/>
            <person name="Gschloessl B."/>
            <person name="Heesch S."/>
            <person name="Jabbari K."/>
            <person name="Jubin C."/>
            <person name="Kawai H."/>
            <person name="Kimura K."/>
            <person name="Kloareg B."/>
            <person name="Kupper F.C."/>
            <person name="Lang D."/>
            <person name="Le Bail A."/>
            <person name="Leblanc C."/>
            <person name="Lerouge P."/>
            <person name="Lohr M."/>
            <person name="Lopez P.J."/>
            <person name="Martens C."/>
            <person name="Maumus F."/>
            <person name="Michel G."/>
            <person name="Miranda-Saavedra D."/>
            <person name="Morales J."/>
            <person name="Moreau H."/>
            <person name="Motomura T."/>
            <person name="Nagasato C."/>
            <person name="Napoli C.A."/>
            <person name="Nelson D.R."/>
            <person name="Nyvall-Collen P."/>
            <person name="Peters A.F."/>
            <person name="Pommier C."/>
            <person name="Potin P."/>
            <person name="Poulain J."/>
            <person name="Quesneville H."/>
            <person name="Read B."/>
            <person name="Rensing S.A."/>
            <person name="Ritter A."/>
            <person name="Rousvoal S."/>
            <person name="Samanta M."/>
            <person name="Samson G."/>
            <person name="Schroeder D.C."/>
            <person name="Segurens B."/>
            <person name="Strittmatter M."/>
            <person name="Tonon T."/>
            <person name="Tregear J.W."/>
            <person name="Valentin K."/>
            <person name="von Dassow P."/>
            <person name="Yamagishi T."/>
            <person name="Van de Peer Y."/>
            <person name="Wincker P."/>
        </authorList>
    </citation>
    <scope>NUCLEOTIDE SEQUENCE [LARGE SCALE GENOMIC DNA]</scope>
    <source>
        <strain evidence="2">Ec32 / CCAP1310/4</strain>
    </source>
</reference>
<dbReference type="Pfam" id="PF04519">
    <property type="entry name" value="Bactofilin"/>
    <property type="match status" value="1"/>
</dbReference>
<dbReference type="InParanoid" id="D7FXL1"/>
<protein>
    <recommendedName>
        <fullName evidence="3">Polymer-forming cytoskeletal protein</fullName>
    </recommendedName>
</protein>
<organism evidence="1 2">
    <name type="scientific">Ectocarpus siliculosus</name>
    <name type="common">Brown alga</name>
    <name type="synonym">Conferva siliculosa</name>
    <dbReference type="NCBI Taxonomy" id="2880"/>
    <lineage>
        <taxon>Eukaryota</taxon>
        <taxon>Sar</taxon>
        <taxon>Stramenopiles</taxon>
        <taxon>Ochrophyta</taxon>
        <taxon>PX clade</taxon>
        <taxon>Phaeophyceae</taxon>
        <taxon>Ectocarpales</taxon>
        <taxon>Ectocarpaceae</taxon>
        <taxon>Ectocarpus</taxon>
    </lineage>
</organism>